<reference evidence="1" key="1">
    <citation type="journal article" date="2016" name="Sci. Rep.">
        <title>Triclosan Resistome from Metagenome Reveals Diverse Enoyl Acyl Carrier Protein Reductases and Selective Enrichment of Triclosan Resistance Genes.</title>
        <authorList>
            <person name="Khan R."/>
            <person name="Kong H.G."/>
            <person name="Jung Y.H."/>
            <person name="Choi J."/>
            <person name="Baek K.Y."/>
            <person name="Hwang E.C."/>
            <person name="Lee S.W."/>
        </authorList>
    </citation>
    <scope>NUCLEOTIDE SEQUENCE</scope>
</reference>
<protein>
    <submittedName>
        <fullName evidence="1">Uncharacterized protein</fullName>
    </submittedName>
</protein>
<dbReference type="EMBL" id="KT982360">
    <property type="protein sequence ID" value="AOR51140.1"/>
    <property type="molecule type" value="Genomic_DNA"/>
</dbReference>
<accession>A0A1C9U4S0</accession>
<proteinExistence type="predicted"/>
<sequence>MTIAFRMLGSDSDGNSQSTVGPITCTTLPIFSAITEAPVY</sequence>
<organism evidence="1">
    <name type="scientific">uncultured bacterium pAW1</name>
    <dbReference type="NCBI Taxonomy" id="1781155"/>
    <lineage>
        <taxon>Bacteria</taxon>
        <taxon>environmental samples</taxon>
    </lineage>
</organism>
<dbReference type="AlphaFoldDB" id="A0A1C9U4S0"/>
<name>A0A1C9U4S0_9BACT</name>
<evidence type="ECO:0000313" key="1">
    <source>
        <dbReference type="EMBL" id="AOR51140.1"/>
    </source>
</evidence>